<evidence type="ECO:0000313" key="2">
    <source>
        <dbReference type="EMBL" id="EOD39752.1"/>
    </source>
</evidence>
<organism evidence="2">
    <name type="scientific">Emiliania huxleyi</name>
    <name type="common">Coccolithophore</name>
    <name type="synonym">Pontosphaera huxleyi</name>
    <dbReference type="NCBI Taxonomy" id="2903"/>
    <lineage>
        <taxon>Eukaryota</taxon>
        <taxon>Haptista</taxon>
        <taxon>Haptophyta</taxon>
        <taxon>Prymnesiophyceae</taxon>
        <taxon>Isochrysidales</taxon>
        <taxon>Noelaerhabdaceae</taxon>
        <taxon>Emiliania</taxon>
    </lineage>
</organism>
<name>R1DX70_EMIHU</name>
<dbReference type="RefSeq" id="XP_005792181.1">
    <property type="nucleotide sequence ID" value="XM_005792124.1"/>
</dbReference>
<protein>
    <submittedName>
        <fullName evidence="2">Uncharacterized protein</fullName>
    </submittedName>
</protein>
<dbReference type="KEGG" id="ehx:EMIHUDRAFT_471406"/>
<feature type="compositionally biased region" description="Basic and acidic residues" evidence="1">
    <location>
        <begin position="113"/>
        <end position="123"/>
    </location>
</feature>
<gene>
    <name evidence="2" type="ORF">EMIHUDRAFT_471406</name>
</gene>
<reference evidence="2" key="1">
    <citation type="submission" date="2012-07" db="EMBL/GenBank/DDBJ databases">
        <title>Genome variability drives Emilianias global distribution.</title>
        <authorList>
            <consortium name="DOE Joint Genome Institute"/>
            <person name="Read B."/>
            <person name="Kegel J."/>
            <person name="Klute M."/>
            <person name="Kuo A."/>
            <person name="Lefebvre S.C."/>
            <person name="Maumus F."/>
            <person name="Mayer C."/>
            <person name="Miller J."/>
            <person name="Allen A."/>
            <person name="Bidle K."/>
            <person name="Borodovsky M."/>
            <person name="Bowler C."/>
            <person name="Brownlee C."/>
            <person name="Claverie J.-M."/>
            <person name="Cock M."/>
            <person name="De Vargas C."/>
            <person name="Elias M."/>
            <person name="Frickenhaus S."/>
            <person name="Gladyshev V.N."/>
            <person name="Gonzalez K."/>
            <person name="Guda C."/>
            <person name="Hadaegh A."/>
            <person name="Herman E."/>
            <person name="Iglesias-Rodriguez D."/>
            <person name="Jones B."/>
            <person name="Lawson T."/>
            <person name="Leese F."/>
            <person name="Lin Y.-C."/>
            <person name="Lindquist E."/>
            <person name="Lobanov A."/>
            <person name="Lucas S."/>
            <person name="Malik S.-H.B."/>
            <person name="Marsh M.E."/>
            <person name="Mock T."/>
            <person name="Monier A."/>
            <person name="Moreau H."/>
            <person name="Mueller-Roeber B."/>
            <person name="Napier J."/>
            <person name="Ogata H."/>
            <person name="Parker M."/>
            <person name="Probert I."/>
            <person name="Quesneville H."/>
            <person name="Raines C."/>
            <person name="Rensing S."/>
            <person name="Riano-Pachon D.M."/>
            <person name="Richier S."/>
            <person name="Rokitta S."/>
            <person name="Salamov A."/>
            <person name="Sarno A.F."/>
            <person name="Schmutz J."/>
            <person name="Schroeder D."/>
            <person name="Shiraiwa Y."/>
            <person name="Soanes D.M."/>
            <person name="Valentin K."/>
            <person name="Van Der Giezen M."/>
            <person name="Van Der Peer Y."/>
            <person name="Vardi A."/>
            <person name="Verret F."/>
            <person name="Von Dassow P."/>
            <person name="Wheeler G."/>
            <person name="Williams B."/>
            <person name="Wilson W."/>
            <person name="Wolfe G."/>
            <person name="Wurch L.L."/>
            <person name="Young J."/>
            <person name="Dacks J.B."/>
            <person name="Delwiche C.F."/>
            <person name="Dyhrman S."/>
            <person name="Glockner G."/>
            <person name="John U."/>
            <person name="Richards T."/>
            <person name="Worden A.Z."/>
            <person name="Zhang X."/>
            <person name="Grigoriev I.V."/>
        </authorList>
    </citation>
    <scope>NUCLEOTIDE SEQUENCE</scope>
    <source>
        <strain evidence="2">CCMP1516</strain>
    </source>
</reference>
<feature type="non-terminal residue" evidence="2">
    <location>
        <position position="1"/>
    </location>
</feature>
<accession>R1DX70</accession>
<dbReference type="GeneID" id="17285022"/>
<dbReference type="AlphaFoldDB" id="R1DX70"/>
<sequence>RRARPGRAHKAAGGGPVQGAKVLLAAAPAARARPARAHRLLRDRRVVVRRPVARSEGSQAAAHAGGAAAGLAGRCEQLGCARQGARRLSRLAERQGAQVVPLLPRRCPLGPQEDTRGPHRGGD</sequence>
<evidence type="ECO:0000256" key="1">
    <source>
        <dbReference type="SAM" id="MobiDB-lite"/>
    </source>
</evidence>
<dbReference type="HOGENOM" id="CLU_2021324_0_0_1"/>
<feature type="region of interest" description="Disordered" evidence="1">
    <location>
        <begin position="104"/>
        <end position="123"/>
    </location>
</feature>
<proteinExistence type="predicted"/>
<dbReference type="EMBL" id="KB863614">
    <property type="protein sequence ID" value="EOD39752.1"/>
    <property type="molecule type" value="Genomic_DNA"/>
</dbReference>